<dbReference type="PANTHER" id="PTHR47306">
    <property type="entry name" value="SI:CH211-178J18.4-RELATED"/>
    <property type="match status" value="1"/>
</dbReference>
<keyword evidence="3" id="KW-1185">Reference proteome</keyword>
<organism evidence="2 3">
    <name type="scientific">Goodea atripinnis</name>
    <dbReference type="NCBI Taxonomy" id="208336"/>
    <lineage>
        <taxon>Eukaryota</taxon>
        <taxon>Metazoa</taxon>
        <taxon>Chordata</taxon>
        <taxon>Craniata</taxon>
        <taxon>Vertebrata</taxon>
        <taxon>Euteleostomi</taxon>
        <taxon>Actinopterygii</taxon>
        <taxon>Neopterygii</taxon>
        <taxon>Teleostei</taxon>
        <taxon>Neoteleostei</taxon>
        <taxon>Acanthomorphata</taxon>
        <taxon>Ovalentaria</taxon>
        <taxon>Atherinomorphae</taxon>
        <taxon>Cyprinodontiformes</taxon>
        <taxon>Goodeidae</taxon>
        <taxon>Goodea</taxon>
    </lineage>
</organism>
<sequence length="312" mass="35728">MIGFIQFLKLELSFKDSASKYLPKCQAYMDLLSTLRKPVSKQHSQAVCKTRYHRYVDGQRSLHECHKVMWVCKKDMLGLFAKLLEHKEISTEEKTLFRYYCEAIILLKHYQRPGVVEGFTLSEWMKRKSHDGKTVIGVSQHKTANMQIATFALNTEQAAMLDAYYHYIRPEYVKESGEEEDRFFISSHGRQLCQPGPIPSACTLQIAKVTTQEIRRVAETLAGQICTEEQMTTVAHYLAHSNVVAEGKYRTRTLEEAVLASNLIGGFENSFEDSGSEMSSGAEKRPREEEDDKEDMSKFLNYFPVNLDGQPP</sequence>
<reference evidence="2 3" key="1">
    <citation type="submission" date="2021-06" db="EMBL/GenBank/DDBJ databases">
        <authorList>
            <person name="Palmer J.M."/>
        </authorList>
    </citation>
    <scope>NUCLEOTIDE SEQUENCE [LARGE SCALE GENOMIC DNA]</scope>
    <source>
        <strain evidence="2 3">GA_2019</strain>
        <tissue evidence="2">Muscle</tissue>
    </source>
</reference>
<proteinExistence type="predicted"/>
<dbReference type="EMBL" id="JAHRIO010045455">
    <property type="protein sequence ID" value="MEQ2173385.1"/>
    <property type="molecule type" value="Genomic_DNA"/>
</dbReference>
<accession>A0ABV0NQ14</accession>
<feature type="region of interest" description="Disordered" evidence="1">
    <location>
        <begin position="270"/>
        <end position="312"/>
    </location>
</feature>
<gene>
    <name evidence="2" type="ORF">GOODEAATRI_031618</name>
</gene>
<name>A0ABV0NQ14_9TELE</name>
<evidence type="ECO:0000313" key="3">
    <source>
        <dbReference type="Proteomes" id="UP001476798"/>
    </source>
</evidence>
<dbReference type="PANTHER" id="PTHR47306:SF2">
    <property type="entry name" value="CORE-BINDING (CB) DOMAIN-CONTAINING PROTEIN"/>
    <property type="match status" value="1"/>
</dbReference>
<protein>
    <submittedName>
        <fullName evidence="2">Uncharacterized protein</fullName>
    </submittedName>
</protein>
<dbReference type="Proteomes" id="UP001476798">
    <property type="component" value="Unassembled WGS sequence"/>
</dbReference>
<comment type="caution">
    <text evidence="2">The sequence shown here is derived from an EMBL/GenBank/DDBJ whole genome shotgun (WGS) entry which is preliminary data.</text>
</comment>
<evidence type="ECO:0000256" key="1">
    <source>
        <dbReference type="SAM" id="MobiDB-lite"/>
    </source>
</evidence>
<evidence type="ECO:0000313" key="2">
    <source>
        <dbReference type="EMBL" id="MEQ2173385.1"/>
    </source>
</evidence>